<feature type="region of interest" description="Disordered" evidence="1">
    <location>
        <begin position="179"/>
        <end position="206"/>
    </location>
</feature>
<gene>
    <name evidence="2" type="ORF">B0H17DRAFT_1203427</name>
</gene>
<feature type="compositionally biased region" description="Polar residues" evidence="1">
    <location>
        <begin position="12"/>
        <end position="26"/>
    </location>
</feature>
<feature type="compositionally biased region" description="Low complexity" evidence="1">
    <location>
        <begin position="66"/>
        <end position="90"/>
    </location>
</feature>
<feature type="compositionally biased region" description="Basic residues" evidence="1">
    <location>
        <begin position="29"/>
        <end position="39"/>
    </location>
</feature>
<dbReference type="Proteomes" id="UP001221757">
    <property type="component" value="Unassembled WGS sequence"/>
</dbReference>
<feature type="region of interest" description="Disordered" evidence="1">
    <location>
        <begin position="220"/>
        <end position="282"/>
    </location>
</feature>
<protein>
    <submittedName>
        <fullName evidence="2">Uncharacterized protein</fullName>
    </submittedName>
</protein>
<comment type="caution">
    <text evidence="2">The sequence shown here is derived from an EMBL/GenBank/DDBJ whole genome shotgun (WGS) entry which is preliminary data.</text>
</comment>
<evidence type="ECO:0000313" key="2">
    <source>
        <dbReference type="EMBL" id="KAJ7687719.1"/>
    </source>
</evidence>
<accession>A0AAD7DD93</accession>
<feature type="compositionally biased region" description="Acidic residues" evidence="1">
    <location>
        <begin position="273"/>
        <end position="282"/>
    </location>
</feature>
<organism evidence="2 3">
    <name type="scientific">Mycena rosella</name>
    <name type="common">Pink bonnet</name>
    <name type="synonym">Agaricus rosellus</name>
    <dbReference type="NCBI Taxonomy" id="1033263"/>
    <lineage>
        <taxon>Eukaryota</taxon>
        <taxon>Fungi</taxon>
        <taxon>Dikarya</taxon>
        <taxon>Basidiomycota</taxon>
        <taxon>Agaricomycotina</taxon>
        <taxon>Agaricomycetes</taxon>
        <taxon>Agaricomycetidae</taxon>
        <taxon>Agaricales</taxon>
        <taxon>Marasmiineae</taxon>
        <taxon>Mycenaceae</taxon>
        <taxon>Mycena</taxon>
    </lineage>
</organism>
<dbReference type="EMBL" id="JARKIE010000085">
    <property type="protein sequence ID" value="KAJ7687719.1"/>
    <property type="molecule type" value="Genomic_DNA"/>
</dbReference>
<reference evidence="2" key="1">
    <citation type="submission" date="2023-03" db="EMBL/GenBank/DDBJ databases">
        <title>Massive genome expansion in bonnet fungi (Mycena s.s.) driven by repeated elements and novel gene families across ecological guilds.</title>
        <authorList>
            <consortium name="Lawrence Berkeley National Laboratory"/>
            <person name="Harder C.B."/>
            <person name="Miyauchi S."/>
            <person name="Viragh M."/>
            <person name="Kuo A."/>
            <person name="Thoen E."/>
            <person name="Andreopoulos B."/>
            <person name="Lu D."/>
            <person name="Skrede I."/>
            <person name="Drula E."/>
            <person name="Henrissat B."/>
            <person name="Morin E."/>
            <person name="Kohler A."/>
            <person name="Barry K."/>
            <person name="LaButti K."/>
            <person name="Morin E."/>
            <person name="Salamov A."/>
            <person name="Lipzen A."/>
            <person name="Mereny Z."/>
            <person name="Hegedus B."/>
            <person name="Baldrian P."/>
            <person name="Stursova M."/>
            <person name="Weitz H."/>
            <person name="Taylor A."/>
            <person name="Grigoriev I.V."/>
            <person name="Nagy L.G."/>
            <person name="Martin F."/>
            <person name="Kauserud H."/>
        </authorList>
    </citation>
    <scope>NUCLEOTIDE SEQUENCE</scope>
    <source>
        <strain evidence="2">CBHHK067</strain>
    </source>
</reference>
<evidence type="ECO:0000256" key="1">
    <source>
        <dbReference type="SAM" id="MobiDB-lite"/>
    </source>
</evidence>
<name>A0AAD7DD93_MYCRO</name>
<dbReference type="AlphaFoldDB" id="A0AAD7DD93"/>
<evidence type="ECO:0000313" key="3">
    <source>
        <dbReference type="Proteomes" id="UP001221757"/>
    </source>
</evidence>
<proteinExistence type="predicted"/>
<feature type="region of interest" description="Disordered" evidence="1">
    <location>
        <begin position="1"/>
        <end position="98"/>
    </location>
</feature>
<keyword evidence="3" id="KW-1185">Reference proteome</keyword>
<sequence>MSALPPGRRSTRSTAQPLVPSLSNEQAPRKPKPKTKPKRMQPQPKATPKLPPAPPASTNDVVVAERAPSTAPVSPVAPATPASSTPRPAAVHPPAPDAPAFVPPPFAAFKTQFSESMRLSSSEQELCNQLMSSRRAPLVVAMSMFTPDALPVPTSIIGSTTTTAAAAAAMLAVAAGASHPSTADSLPVPQASSGLPPPPPPPFDRQAHYACHRAAIVVRQVKRQLQGRSAPPAPVSSPQSSPAHRHALPPMHSEDAQSGEEELANIPKGGNDGFDDDSSEND</sequence>